<dbReference type="KEGG" id="ahg:AHOG_06235"/>
<dbReference type="AlphaFoldDB" id="A0A221VZF5"/>
<dbReference type="RefSeq" id="WP_093940509.1">
    <property type="nucleotide sequence ID" value="NZ_CP022521.1"/>
</dbReference>
<dbReference type="OrthoDB" id="3697782at2"/>
<dbReference type="SUPFAM" id="SSF47336">
    <property type="entry name" value="ACP-like"/>
    <property type="match status" value="1"/>
</dbReference>
<dbReference type="InterPro" id="IPR009081">
    <property type="entry name" value="PP-bd_ACP"/>
</dbReference>
<accession>A0A221VZF5</accession>
<name>A0A221VZF5_9PSEU</name>
<reference evidence="1 2" key="1">
    <citation type="submission" date="2017-07" db="EMBL/GenBank/DDBJ databases">
        <title>Complete genome sequence of Actinoalloteichus hoggarensis DSM 45943, type strain of Actinoalloteichus hoggarensis.</title>
        <authorList>
            <person name="Ruckert C."/>
            <person name="Nouioui I."/>
            <person name="Willmese J."/>
            <person name="van Wezel G."/>
            <person name="Klenk H.-P."/>
            <person name="Kalinowski J."/>
            <person name="Zotchev S.B."/>
        </authorList>
    </citation>
    <scope>NUCLEOTIDE SEQUENCE [LARGE SCALE GENOMIC DNA]</scope>
    <source>
        <strain evidence="1 2">DSM 45943</strain>
    </source>
</reference>
<dbReference type="PROSITE" id="PS50075">
    <property type="entry name" value="CARRIER"/>
    <property type="match status" value="1"/>
</dbReference>
<protein>
    <submittedName>
        <fullName evidence="1">Uncharacterized protein</fullName>
    </submittedName>
</protein>
<proteinExistence type="predicted"/>
<evidence type="ECO:0000313" key="2">
    <source>
        <dbReference type="Proteomes" id="UP000204221"/>
    </source>
</evidence>
<sequence length="87" mass="9592">MKTEVRDFVIGVLRDVLHLELGEDVTDETPLELESLFLVELIVQAEARFGIGLDDEEVYQDPPATVGGLVQLIVERRMAAQPSGVVT</sequence>
<gene>
    <name evidence="1" type="ORF">AHOG_06235</name>
</gene>
<dbReference type="Gene3D" id="1.10.1200.10">
    <property type="entry name" value="ACP-like"/>
    <property type="match status" value="1"/>
</dbReference>
<evidence type="ECO:0000313" key="1">
    <source>
        <dbReference type="EMBL" id="ASO18899.1"/>
    </source>
</evidence>
<dbReference type="EMBL" id="CP022521">
    <property type="protein sequence ID" value="ASO18899.1"/>
    <property type="molecule type" value="Genomic_DNA"/>
</dbReference>
<dbReference type="InterPro" id="IPR036736">
    <property type="entry name" value="ACP-like_sf"/>
</dbReference>
<dbReference type="Proteomes" id="UP000204221">
    <property type="component" value="Chromosome"/>
</dbReference>
<dbReference type="Pfam" id="PF00550">
    <property type="entry name" value="PP-binding"/>
    <property type="match status" value="1"/>
</dbReference>
<organism evidence="1 2">
    <name type="scientific">Actinoalloteichus hoggarensis</name>
    <dbReference type="NCBI Taxonomy" id="1470176"/>
    <lineage>
        <taxon>Bacteria</taxon>
        <taxon>Bacillati</taxon>
        <taxon>Actinomycetota</taxon>
        <taxon>Actinomycetes</taxon>
        <taxon>Pseudonocardiales</taxon>
        <taxon>Pseudonocardiaceae</taxon>
        <taxon>Actinoalloteichus</taxon>
    </lineage>
</organism>
<keyword evidence="2" id="KW-1185">Reference proteome</keyword>